<evidence type="ECO:0000313" key="1">
    <source>
        <dbReference type="EMBL" id="MCI88251.1"/>
    </source>
</evidence>
<dbReference type="Proteomes" id="UP000265520">
    <property type="component" value="Unassembled WGS sequence"/>
</dbReference>
<feature type="non-terminal residue" evidence="1">
    <location>
        <position position="49"/>
    </location>
</feature>
<dbReference type="AlphaFoldDB" id="A0A392VMP0"/>
<evidence type="ECO:0000313" key="2">
    <source>
        <dbReference type="Proteomes" id="UP000265520"/>
    </source>
</evidence>
<proteinExistence type="predicted"/>
<protein>
    <submittedName>
        <fullName evidence="1">Uncharacterized protein</fullName>
    </submittedName>
</protein>
<comment type="caution">
    <text evidence="1">The sequence shown here is derived from an EMBL/GenBank/DDBJ whole genome shotgun (WGS) entry which is preliminary data.</text>
</comment>
<accession>A0A392VMP0</accession>
<name>A0A392VMP0_9FABA</name>
<sequence length="49" mass="5084">MRWVGCGQCTSQFCTTSQSSSTIVYTPRAVGVITEAIPLGSDPTQSSSG</sequence>
<keyword evidence="2" id="KW-1185">Reference proteome</keyword>
<organism evidence="1 2">
    <name type="scientific">Trifolium medium</name>
    <dbReference type="NCBI Taxonomy" id="97028"/>
    <lineage>
        <taxon>Eukaryota</taxon>
        <taxon>Viridiplantae</taxon>
        <taxon>Streptophyta</taxon>
        <taxon>Embryophyta</taxon>
        <taxon>Tracheophyta</taxon>
        <taxon>Spermatophyta</taxon>
        <taxon>Magnoliopsida</taxon>
        <taxon>eudicotyledons</taxon>
        <taxon>Gunneridae</taxon>
        <taxon>Pentapetalae</taxon>
        <taxon>rosids</taxon>
        <taxon>fabids</taxon>
        <taxon>Fabales</taxon>
        <taxon>Fabaceae</taxon>
        <taxon>Papilionoideae</taxon>
        <taxon>50 kb inversion clade</taxon>
        <taxon>NPAAA clade</taxon>
        <taxon>Hologalegina</taxon>
        <taxon>IRL clade</taxon>
        <taxon>Trifolieae</taxon>
        <taxon>Trifolium</taxon>
    </lineage>
</organism>
<reference evidence="1 2" key="1">
    <citation type="journal article" date="2018" name="Front. Plant Sci.">
        <title>Red Clover (Trifolium pratense) and Zigzag Clover (T. medium) - A Picture of Genomic Similarities and Differences.</title>
        <authorList>
            <person name="Dluhosova J."/>
            <person name="Istvanek J."/>
            <person name="Nedelnik J."/>
            <person name="Repkova J."/>
        </authorList>
    </citation>
    <scope>NUCLEOTIDE SEQUENCE [LARGE SCALE GENOMIC DNA]</scope>
    <source>
        <strain evidence="2">cv. 10/8</strain>
        <tissue evidence="1">Leaf</tissue>
    </source>
</reference>
<dbReference type="EMBL" id="LXQA011188228">
    <property type="protein sequence ID" value="MCI88251.1"/>
    <property type="molecule type" value="Genomic_DNA"/>
</dbReference>